<evidence type="ECO:0000256" key="11">
    <source>
        <dbReference type="ARBA" id="ARBA00023286"/>
    </source>
</evidence>
<dbReference type="CDD" id="cd19990">
    <property type="entry name" value="PBP1_GABAb_receptor_plant"/>
    <property type="match status" value="1"/>
</dbReference>
<evidence type="ECO:0000259" key="17">
    <source>
        <dbReference type="SMART" id="SM00079"/>
    </source>
</evidence>
<dbReference type="InterPro" id="IPR017103">
    <property type="entry name" value="Iontropic_Glu_rcpt_pln"/>
</dbReference>
<dbReference type="GO" id="GO:0007165">
    <property type="term" value="P:signal transduction"/>
    <property type="evidence" value="ECO:0007669"/>
    <property type="project" value="UniProtKB-ARBA"/>
</dbReference>
<evidence type="ECO:0000256" key="15">
    <source>
        <dbReference type="SAM" id="MobiDB-lite"/>
    </source>
</evidence>
<feature type="compositionally biased region" description="Polar residues" evidence="15">
    <location>
        <begin position="925"/>
        <end position="934"/>
    </location>
</feature>
<dbReference type="GO" id="GO:0009611">
    <property type="term" value="P:response to wounding"/>
    <property type="evidence" value="ECO:0007669"/>
    <property type="project" value="UniProtKB-ARBA"/>
</dbReference>
<dbReference type="InterPro" id="IPR001828">
    <property type="entry name" value="ANF_lig-bd_rcpt"/>
</dbReference>
<dbReference type="Gene3D" id="3.40.190.10">
    <property type="entry name" value="Periplasmic binding protein-like II"/>
    <property type="match status" value="2"/>
</dbReference>
<dbReference type="FunFam" id="3.40.50.2300:FF:000081">
    <property type="entry name" value="Glutamate receptor"/>
    <property type="match status" value="1"/>
</dbReference>
<feature type="domain" description="Ionotropic glutamate receptor C-terminal" evidence="17">
    <location>
        <begin position="492"/>
        <end position="834"/>
    </location>
</feature>
<dbReference type="InterPro" id="IPR015683">
    <property type="entry name" value="Ionotropic_Glu_rcpt"/>
</dbReference>
<keyword evidence="11 13" id="KW-1071">Ligand-gated ion channel</keyword>
<keyword evidence="5" id="KW-0732">Signal</keyword>
<evidence type="ECO:0000256" key="6">
    <source>
        <dbReference type="ARBA" id="ARBA00022989"/>
    </source>
</evidence>
<evidence type="ECO:0000256" key="1">
    <source>
        <dbReference type="ARBA" id="ARBA00004141"/>
    </source>
</evidence>
<dbReference type="AlphaFoldDB" id="A0AAV3Q7I7"/>
<keyword evidence="10" id="KW-0325">Glycoprotein</keyword>
<gene>
    <name evidence="18" type="ORF">LIER_15576</name>
</gene>
<keyword evidence="19" id="KW-1185">Reference proteome</keyword>
<comment type="caution">
    <text evidence="18">The sequence shown here is derived from an EMBL/GenBank/DDBJ whole genome shotgun (WGS) entry which is preliminary data.</text>
</comment>
<dbReference type="EMBL" id="BAABME010003389">
    <property type="protein sequence ID" value="GAA0158600.1"/>
    <property type="molecule type" value="Genomic_DNA"/>
</dbReference>
<feature type="disulfide bond" evidence="14">
    <location>
        <begin position="783"/>
        <end position="837"/>
    </location>
</feature>
<feature type="transmembrane region" description="Helical" evidence="16">
    <location>
        <begin position="854"/>
        <end position="874"/>
    </location>
</feature>
<evidence type="ECO:0000256" key="13">
    <source>
        <dbReference type="PIRNR" id="PIRNR037090"/>
    </source>
</evidence>
<protein>
    <recommendedName>
        <fullName evidence="13">Glutamate receptor</fullName>
    </recommendedName>
</protein>
<reference evidence="18 19" key="1">
    <citation type="submission" date="2024-01" db="EMBL/GenBank/DDBJ databases">
        <title>The complete chloroplast genome sequence of Lithospermum erythrorhizon: insights into the phylogenetic relationship among Boraginaceae species and the maternal lineages of purple gromwells.</title>
        <authorList>
            <person name="Okada T."/>
            <person name="Watanabe K."/>
        </authorList>
    </citation>
    <scope>NUCLEOTIDE SEQUENCE [LARGE SCALE GENOMIC DNA]</scope>
</reference>
<evidence type="ECO:0000256" key="2">
    <source>
        <dbReference type="ARBA" id="ARBA00008685"/>
    </source>
</evidence>
<keyword evidence="12 13" id="KW-0407">Ion channel</keyword>
<comment type="function">
    <text evidence="13">Glutamate-gated receptor that probably acts as non-selective cation channel.</text>
</comment>
<evidence type="ECO:0000256" key="9">
    <source>
        <dbReference type="ARBA" id="ARBA00023170"/>
    </source>
</evidence>
<keyword evidence="4 16" id="KW-0812">Transmembrane</keyword>
<keyword evidence="9 13" id="KW-0675">Receptor</keyword>
<organism evidence="18 19">
    <name type="scientific">Lithospermum erythrorhizon</name>
    <name type="common">Purple gromwell</name>
    <name type="synonym">Lithospermum officinale var. erythrorhizon</name>
    <dbReference type="NCBI Taxonomy" id="34254"/>
    <lineage>
        <taxon>Eukaryota</taxon>
        <taxon>Viridiplantae</taxon>
        <taxon>Streptophyta</taxon>
        <taxon>Embryophyta</taxon>
        <taxon>Tracheophyta</taxon>
        <taxon>Spermatophyta</taxon>
        <taxon>Magnoliopsida</taxon>
        <taxon>eudicotyledons</taxon>
        <taxon>Gunneridae</taxon>
        <taxon>Pentapetalae</taxon>
        <taxon>asterids</taxon>
        <taxon>lamiids</taxon>
        <taxon>Boraginales</taxon>
        <taxon>Boraginaceae</taxon>
        <taxon>Boraginoideae</taxon>
        <taxon>Lithospermeae</taxon>
        <taxon>Lithospermum</taxon>
    </lineage>
</organism>
<evidence type="ECO:0000256" key="14">
    <source>
        <dbReference type="PIRSR" id="PIRSR037090-50"/>
    </source>
</evidence>
<dbReference type="PANTHER" id="PTHR18966">
    <property type="entry name" value="IONOTROPIC GLUTAMATE RECEPTOR"/>
    <property type="match status" value="1"/>
</dbReference>
<dbReference type="FunFam" id="1.10.287.70:FF:000037">
    <property type="entry name" value="Glutamate receptor"/>
    <property type="match status" value="1"/>
</dbReference>
<dbReference type="GO" id="GO:1901701">
    <property type="term" value="P:cellular response to oxygen-containing compound"/>
    <property type="evidence" value="ECO:0007669"/>
    <property type="project" value="UniProtKB-ARBA"/>
</dbReference>
<accession>A0AAV3Q7I7</accession>
<dbReference type="PIRSF" id="PIRSF037090">
    <property type="entry name" value="Iontro_Glu-like_rcpt_pln"/>
    <property type="match status" value="1"/>
</dbReference>
<dbReference type="InterPro" id="IPR028082">
    <property type="entry name" value="Peripla_BP_I"/>
</dbReference>
<evidence type="ECO:0000313" key="18">
    <source>
        <dbReference type="EMBL" id="GAA0158600.1"/>
    </source>
</evidence>
<evidence type="ECO:0000256" key="8">
    <source>
        <dbReference type="ARBA" id="ARBA00023136"/>
    </source>
</evidence>
<keyword evidence="7 13" id="KW-0406">Ion transport</keyword>
<dbReference type="FunFam" id="3.40.190.10:FF:000054">
    <property type="entry name" value="Glutamate receptor"/>
    <property type="match status" value="1"/>
</dbReference>
<dbReference type="SMART" id="SM00079">
    <property type="entry name" value="PBPe"/>
    <property type="match status" value="1"/>
</dbReference>
<sequence length="941" mass="105177">MVFLEMLLNSLFKEKLVTMNIQFVVILYWMLILQHGYFTKGVDTNQLERPETVNIGCILSFQSVVSKVARVAIDAAVADVNSRPEVLAGTKMNIVMLDSNYSGFLSIIEALRFMETKTMAIIGPQSSVTAHVISHIANELQVPMLSYAATDPTLSTLEYPFFIRTSPSDLFQMAAISDIVDHYGWREVVAIYVDDDHGRNGISALGNQLAERRCQISYKAPLKPGPTVDDIRDALVQVTMVESRILVVHTYADMGLTIFSVAKYLGMMNSGYVWITTNWLTTILDSNNSLSSDMLEDVQGVLSLRIHTPDSQLKRNFVSRWRKLVSEEAGNDPVGLSTFGLYAYDTVWLLARAIDTFFKEGGNISFTKDPNLKQPQVGKLRFNEMSIFDGGKLLVRNILQVNTSGVTGQLQFTADKNLVRPAFEVINVIGTGRRIGYWSNYSGLSIEPPETLYDNPPNNSTVNQKLYGVIWPGETTQKPRGWVFPHNGRELKIGVPNRVSFRQFVGLDPSSADQFEGYCIDVFTAAQNLLPYALPYKLIPYGDGITNPSDTELVRLITTGVFDAAIGDLAITTDRTRMVDFTQPYIESGLVVVVPVKKLHSHPFAFLRPFTPKMWCVTALSFLIVGAVVWILEHRHNDDFRGPPRKQVITILWFSFSTLFFAHRENTVSTLGRLVLIIWLFVVLILNSSYTASLTSILTVQQLSSPIKGIESLLNNNDPIGFEQSSFAKKYLVEELGIKESRLVPLDLPEDYARALKAGPNNGGVAAVVDERAYIELFLSTRCEFSIVGQEFTRNGWGFAFPRDSPLAVDMSTAILRLSENGDLQRIHDKWLLGHACSSQGTKLEVDQLELKSFAGLFFISGLACLIALLIYFIRIVRDFTRARYAESESLNSSSSRSGRLRKFLSFADEKVMPERSRSKVKQLEGSSNGSSPDEQVYVPK</sequence>
<evidence type="ECO:0000256" key="7">
    <source>
        <dbReference type="ARBA" id="ARBA00023065"/>
    </source>
</evidence>
<evidence type="ECO:0000256" key="10">
    <source>
        <dbReference type="ARBA" id="ARBA00023180"/>
    </source>
</evidence>
<dbReference type="Gene3D" id="1.10.287.70">
    <property type="match status" value="1"/>
</dbReference>
<dbReference type="Pfam" id="PF01094">
    <property type="entry name" value="ANF_receptor"/>
    <property type="match status" value="1"/>
</dbReference>
<keyword evidence="3 13" id="KW-0813">Transport</keyword>
<evidence type="ECO:0000256" key="4">
    <source>
        <dbReference type="ARBA" id="ARBA00022692"/>
    </source>
</evidence>
<name>A0AAV3Q7I7_LITER</name>
<dbReference type="InterPro" id="IPR001320">
    <property type="entry name" value="Iontro_rcpt_C"/>
</dbReference>
<dbReference type="GO" id="GO:0016020">
    <property type="term" value="C:membrane"/>
    <property type="evidence" value="ECO:0007669"/>
    <property type="project" value="UniProtKB-SubCell"/>
</dbReference>
<dbReference type="InterPro" id="IPR044440">
    <property type="entry name" value="GABAb_receptor_plant_PBP1"/>
</dbReference>
<feature type="transmembrane region" description="Helical" evidence="16">
    <location>
        <begin position="614"/>
        <end position="632"/>
    </location>
</feature>
<evidence type="ECO:0000256" key="12">
    <source>
        <dbReference type="ARBA" id="ARBA00023303"/>
    </source>
</evidence>
<dbReference type="Pfam" id="PF00060">
    <property type="entry name" value="Lig_chan"/>
    <property type="match status" value="1"/>
</dbReference>
<dbReference type="GO" id="GO:0015276">
    <property type="term" value="F:ligand-gated monoatomic ion channel activity"/>
    <property type="evidence" value="ECO:0007669"/>
    <property type="project" value="InterPro"/>
</dbReference>
<dbReference type="Proteomes" id="UP001454036">
    <property type="component" value="Unassembled WGS sequence"/>
</dbReference>
<dbReference type="CDD" id="cd13686">
    <property type="entry name" value="GluR_Plant"/>
    <property type="match status" value="1"/>
</dbReference>
<dbReference type="Pfam" id="PF10613">
    <property type="entry name" value="Lig_chan-Glu_bd"/>
    <property type="match status" value="1"/>
</dbReference>
<evidence type="ECO:0000313" key="19">
    <source>
        <dbReference type="Proteomes" id="UP001454036"/>
    </source>
</evidence>
<comment type="subcellular location">
    <subcellularLocation>
        <location evidence="1">Membrane</location>
        <topology evidence="1">Multi-pass membrane protein</topology>
    </subcellularLocation>
</comment>
<keyword evidence="14" id="KW-1015">Disulfide bond</keyword>
<feature type="transmembrane region" description="Helical" evidence="16">
    <location>
        <begin position="674"/>
        <end position="698"/>
    </location>
</feature>
<evidence type="ECO:0000256" key="3">
    <source>
        <dbReference type="ARBA" id="ARBA00022448"/>
    </source>
</evidence>
<evidence type="ECO:0000256" key="5">
    <source>
        <dbReference type="ARBA" id="ARBA00022729"/>
    </source>
</evidence>
<dbReference type="SUPFAM" id="SSF53822">
    <property type="entry name" value="Periplasmic binding protein-like I"/>
    <property type="match status" value="1"/>
</dbReference>
<dbReference type="InterPro" id="IPR019594">
    <property type="entry name" value="Glu/Gly-bd"/>
</dbReference>
<dbReference type="Gene3D" id="3.40.50.2300">
    <property type="match status" value="2"/>
</dbReference>
<proteinExistence type="inferred from homology"/>
<keyword evidence="8 13" id="KW-0472">Membrane</keyword>
<dbReference type="FunFam" id="3.40.190.10:FF:000175">
    <property type="entry name" value="Glutamate receptor"/>
    <property type="match status" value="1"/>
</dbReference>
<evidence type="ECO:0000256" key="16">
    <source>
        <dbReference type="SAM" id="Phobius"/>
    </source>
</evidence>
<comment type="similarity">
    <text evidence="2 13">Belongs to the glutamate-gated ion channel (TC 1.A.10.1) family.</text>
</comment>
<feature type="region of interest" description="Disordered" evidence="15">
    <location>
        <begin position="915"/>
        <end position="941"/>
    </location>
</feature>
<keyword evidence="6 16" id="KW-1133">Transmembrane helix</keyword>
<dbReference type="SUPFAM" id="SSF53850">
    <property type="entry name" value="Periplasmic binding protein-like II"/>
    <property type="match status" value="1"/>
</dbReference>